<gene>
    <name evidence="9" type="ORF">MSSIT_3012</name>
</gene>
<keyword evidence="10" id="KW-1185">Reference proteome</keyword>
<dbReference type="GeneID" id="24861913"/>
<dbReference type="NCBIfam" id="TIGR04178">
    <property type="entry name" value="exo_archaeo"/>
    <property type="match status" value="1"/>
</dbReference>
<keyword evidence="5" id="KW-0378">Hydrolase</keyword>
<organism evidence="9 10">
    <name type="scientific">Methanosarcina siciliae T4/M</name>
    <dbReference type="NCBI Taxonomy" id="1434120"/>
    <lineage>
        <taxon>Archaea</taxon>
        <taxon>Methanobacteriati</taxon>
        <taxon>Methanobacteriota</taxon>
        <taxon>Stenosarchaea group</taxon>
        <taxon>Methanomicrobia</taxon>
        <taxon>Methanosarcinales</taxon>
        <taxon>Methanosarcinaceae</taxon>
        <taxon>Methanosarcina</taxon>
    </lineage>
</organism>
<keyword evidence="2" id="KW-1003">Cell membrane</keyword>
<dbReference type="OrthoDB" id="142025at2157"/>
<sequence>MIDDENKNLVLILLVLALFTGMAVEVSEGSTAVGVVLFLISVFLLTRINFKQLGSSGLLKKSKTYFVIGVFIVSADLYYNFKNGGELGTLDVMTLFFGASLIGTQLQNPQIERVSRFGMYISSVFVVLYLIFYSMFAFLNIDFLHKFDHYLILLPTVKLLGLAGIPLEVIATETVRVSGVEEMTVIIGGPCSGLYSMFLLIGIVFGYSRIEKMEVKKTLMMLGFCVVVAYIANLFRVIALYFAAYYYGQETMMLLHTHLGWIIFAAVAAGIMYFIELKS</sequence>
<evidence type="ECO:0000256" key="7">
    <source>
        <dbReference type="ARBA" id="ARBA00023136"/>
    </source>
</evidence>
<feature type="transmembrane region" description="Helical" evidence="8">
    <location>
        <begin position="183"/>
        <end position="207"/>
    </location>
</feature>
<evidence type="ECO:0000256" key="6">
    <source>
        <dbReference type="ARBA" id="ARBA00022989"/>
    </source>
</evidence>
<comment type="subcellular location">
    <subcellularLocation>
        <location evidence="1">Cell membrane</location>
        <topology evidence="1">Multi-pass membrane protein</topology>
    </subcellularLocation>
</comment>
<feature type="transmembrane region" description="Helical" evidence="8">
    <location>
        <begin position="33"/>
        <end position="50"/>
    </location>
</feature>
<dbReference type="GO" id="GO:0008233">
    <property type="term" value="F:peptidase activity"/>
    <property type="evidence" value="ECO:0007669"/>
    <property type="project" value="UniProtKB-KW"/>
</dbReference>
<evidence type="ECO:0000313" key="9">
    <source>
        <dbReference type="EMBL" id="AKB29731.1"/>
    </source>
</evidence>
<protein>
    <submittedName>
        <fullName evidence="9">Permeases of the major facilitator superfamily</fullName>
    </submittedName>
</protein>
<evidence type="ECO:0000256" key="2">
    <source>
        <dbReference type="ARBA" id="ARBA00022475"/>
    </source>
</evidence>
<evidence type="ECO:0000256" key="5">
    <source>
        <dbReference type="ARBA" id="ARBA00022801"/>
    </source>
</evidence>
<reference evidence="9 10" key="1">
    <citation type="submission" date="2014-07" db="EMBL/GenBank/DDBJ databases">
        <title>Methanogenic archaea and the global carbon cycle.</title>
        <authorList>
            <person name="Henriksen J.R."/>
            <person name="Luke J."/>
            <person name="Reinhart S."/>
            <person name="Benedict M.N."/>
            <person name="Youngblut N.D."/>
            <person name="Metcalf M.E."/>
            <person name="Whitaker R.J."/>
            <person name="Metcalf W.W."/>
        </authorList>
    </citation>
    <scope>NUCLEOTIDE SEQUENCE [LARGE SCALE GENOMIC DNA]</scope>
    <source>
        <strain evidence="9 10">T4/M</strain>
    </source>
</reference>
<dbReference type="GO" id="GO:0006508">
    <property type="term" value="P:proteolysis"/>
    <property type="evidence" value="ECO:0007669"/>
    <property type="project" value="UniProtKB-KW"/>
</dbReference>
<dbReference type="KEGG" id="msw:MSSIT_3012"/>
<feature type="transmembrane region" description="Helical" evidence="8">
    <location>
        <begin position="62"/>
        <end position="81"/>
    </location>
</feature>
<feature type="transmembrane region" description="Helical" evidence="8">
    <location>
        <begin position="253"/>
        <end position="275"/>
    </location>
</feature>
<evidence type="ECO:0000256" key="8">
    <source>
        <dbReference type="SAM" id="Phobius"/>
    </source>
</evidence>
<evidence type="ECO:0000313" key="10">
    <source>
        <dbReference type="Proteomes" id="UP000033111"/>
    </source>
</evidence>
<keyword evidence="3" id="KW-0645">Protease</keyword>
<dbReference type="RefSeq" id="WP_048173536.1">
    <property type="nucleotide sequence ID" value="NZ_CP009506.1"/>
</dbReference>
<evidence type="ECO:0000256" key="4">
    <source>
        <dbReference type="ARBA" id="ARBA00022692"/>
    </source>
</evidence>
<evidence type="ECO:0000256" key="1">
    <source>
        <dbReference type="ARBA" id="ARBA00004651"/>
    </source>
</evidence>
<keyword evidence="6 8" id="KW-1133">Transmembrane helix</keyword>
<dbReference type="Proteomes" id="UP000033111">
    <property type="component" value="Chromosome"/>
</dbReference>
<dbReference type="InterPro" id="IPR019127">
    <property type="entry name" value="Exosortase"/>
</dbReference>
<evidence type="ECO:0000256" key="3">
    <source>
        <dbReference type="ARBA" id="ARBA00022670"/>
    </source>
</evidence>
<proteinExistence type="predicted"/>
<name>A0A0E3L965_9EURY</name>
<dbReference type="NCBIfam" id="TIGR03762">
    <property type="entry name" value="archaeo_artC"/>
    <property type="match status" value="1"/>
</dbReference>
<keyword evidence="4 8" id="KW-0812">Transmembrane</keyword>
<accession>A0A0E3L965</accession>
<dbReference type="PATRIC" id="fig|1434120.4.peg.3912"/>
<feature type="transmembrane region" description="Helical" evidence="8">
    <location>
        <begin position="151"/>
        <end position="171"/>
    </location>
</feature>
<dbReference type="Pfam" id="PF09721">
    <property type="entry name" value="Exosortase_EpsH"/>
    <property type="match status" value="1"/>
</dbReference>
<feature type="transmembrane region" description="Helical" evidence="8">
    <location>
        <begin position="219"/>
        <end position="247"/>
    </location>
</feature>
<dbReference type="HOGENOM" id="CLU_999702_0_0_2"/>
<dbReference type="GO" id="GO:0005886">
    <property type="term" value="C:plasma membrane"/>
    <property type="evidence" value="ECO:0007669"/>
    <property type="project" value="UniProtKB-SubCell"/>
</dbReference>
<dbReference type="EMBL" id="CP009506">
    <property type="protein sequence ID" value="AKB29731.1"/>
    <property type="molecule type" value="Genomic_DNA"/>
</dbReference>
<dbReference type="InterPro" id="IPR026392">
    <property type="entry name" value="Exo/Archaeosortase_dom"/>
</dbReference>
<dbReference type="AlphaFoldDB" id="A0A0E3L965"/>
<feature type="transmembrane region" description="Helical" evidence="8">
    <location>
        <begin position="117"/>
        <end position="139"/>
    </location>
</feature>
<dbReference type="InterPro" id="IPR022504">
    <property type="entry name" value="Exosortase_arc"/>
</dbReference>
<keyword evidence="7 8" id="KW-0472">Membrane</keyword>